<dbReference type="InterPro" id="IPR004314">
    <property type="entry name" value="Neprosin"/>
</dbReference>
<dbReference type="Pfam" id="PF03080">
    <property type="entry name" value="Neprosin"/>
    <property type="match status" value="1"/>
</dbReference>
<dbReference type="InterPro" id="IPR025521">
    <property type="entry name" value="Neprosin_propep"/>
</dbReference>
<proteinExistence type="predicted"/>
<dbReference type="InterPro" id="IPR053168">
    <property type="entry name" value="Glutamic_endopeptidase"/>
</dbReference>
<dbReference type="PROSITE" id="PS52045">
    <property type="entry name" value="NEPROSIN_PEP_CD"/>
    <property type="match status" value="1"/>
</dbReference>
<dbReference type="Proteomes" id="UP000029121">
    <property type="component" value="Unassembled WGS sequence"/>
</dbReference>
<organism evidence="2 3">
    <name type="scientific">Capsella rubella</name>
    <dbReference type="NCBI Taxonomy" id="81985"/>
    <lineage>
        <taxon>Eukaryota</taxon>
        <taxon>Viridiplantae</taxon>
        <taxon>Streptophyta</taxon>
        <taxon>Embryophyta</taxon>
        <taxon>Tracheophyta</taxon>
        <taxon>Spermatophyta</taxon>
        <taxon>Magnoliopsida</taxon>
        <taxon>eudicotyledons</taxon>
        <taxon>Gunneridae</taxon>
        <taxon>Pentapetalae</taxon>
        <taxon>rosids</taxon>
        <taxon>malvids</taxon>
        <taxon>Brassicales</taxon>
        <taxon>Brassicaceae</taxon>
        <taxon>Camelineae</taxon>
        <taxon>Capsella</taxon>
    </lineage>
</organism>
<feature type="domain" description="Neprosin PEP catalytic" evidence="1">
    <location>
        <begin position="96"/>
        <end position="350"/>
    </location>
</feature>
<reference evidence="3" key="1">
    <citation type="journal article" date="2013" name="Nat. Genet.">
        <title>The Capsella rubella genome and the genomic consequences of rapid mating system evolution.</title>
        <authorList>
            <person name="Slotte T."/>
            <person name="Hazzouri K.M."/>
            <person name="Agren J.A."/>
            <person name="Koenig D."/>
            <person name="Maumus F."/>
            <person name="Guo Y.L."/>
            <person name="Steige K."/>
            <person name="Platts A.E."/>
            <person name="Escobar J.S."/>
            <person name="Newman L.K."/>
            <person name="Wang W."/>
            <person name="Mandakova T."/>
            <person name="Vello E."/>
            <person name="Smith L.M."/>
            <person name="Henz S.R."/>
            <person name="Steffen J."/>
            <person name="Takuno S."/>
            <person name="Brandvain Y."/>
            <person name="Coop G."/>
            <person name="Andolfatto P."/>
            <person name="Hu T.T."/>
            <person name="Blanchette M."/>
            <person name="Clark R.M."/>
            <person name="Quesneville H."/>
            <person name="Nordborg M."/>
            <person name="Gaut B.S."/>
            <person name="Lysak M.A."/>
            <person name="Jenkins J."/>
            <person name="Grimwood J."/>
            <person name="Chapman J."/>
            <person name="Prochnik S."/>
            <person name="Shu S."/>
            <person name="Rokhsar D."/>
            <person name="Schmutz J."/>
            <person name="Weigel D."/>
            <person name="Wright S.I."/>
        </authorList>
    </citation>
    <scope>NUCLEOTIDE SEQUENCE [LARGE SCALE GENOMIC DNA]</scope>
    <source>
        <strain evidence="3">cv. Monte Gargano</strain>
    </source>
</reference>
<dbReference type="AlphaFoldDB" id="R0FTJ1"/>
<evidence type="ECO:0000313" key="2">
    <source>
        <dbReference type="EMBL" id="EOA26182.1"/>
    </source>
</evidence>
<evidence type="ECO:0000259" key="1">
    <source>
        <dbReference type="PROSITE" id="PS52045"/>
    </source>
</evidence>
<feature type="non-terminal residue" evidence="2">
    <location>
        <position position="1"/>
    </location>
</feature>
<sequence>IPSHLHQLPLQPFSTPTLTSGGDSIVDCVDLYSQQAFYDDRLRSHKIQQRPSEIPKPVEIRKNSKWKTFEAHVSTWQCPSGSVPVRNYELTTSTSVVSTYSHEHAVVKAETSRKLYGAKGTMSVWNPTVESEGEFSLSQIWITSGNYESNNLNSIEVGWHVSPDMYQDNKPRLFIYWTSDTYNITGCYNLQCAGFIQVSDKIVLGGAISPVSTFEGNQYEITMSVWKDQKSGNWWLSLGSNHSLVGYWPAAIFANLAYAENVEWGGEIVNSQTFGRHTATRMGSGHFPDEGFGKVSYIRNLEIFDNNRFQPVQDVEVKLTDTDPRFYNIKDMFRDDWGTYIFFGGPGFSQNLDPEGGDFGEESTKSAFTIS</sequence>
<keyword evidence="3" id="KW-1185">Reference proteome</keyword>
<name>R0FTJ1_9BRAS</name>
<dbReference type="Pfam" id="PF14365">
    <property type="entry name" value="Neprosin_AP"/>
    <property type="match status" value="1"/>
</dbReference>
<dbReference type="EMBL" id="KB870809">
    <property type="protein sequence ID" value="EOA26182.1"/>
    <property type="molecule type" value="Genomic_DNA"/>
</dbReference>
<protein>
    <recommendedName>
        <fullName evidence="1">Neprosin PEP catalytic domain-containing protein</fullName>
    </recommendedName>
</protein>
<dbReference type="eggNOG" id="ENOG502QSP9">
    <property type="taxonomic scope" value="Eukaryota"/>
</dbReference>
<accession>R0FTJ1</accession>
<dbReference type="PANTHER" id="PTHR31589:SF222">
    <property type="entry name" value="RRM DOMAIN-CONTAINING PROTEIN"/>
    <property type="match status" value="1"/>
</dbReference>
<gene>
    <name evidence="2" type="ORF">CARUB_v10019620mg</name>
</gene>
<dbReference type="PANTHER" id="PTHR31589">
    <property type="entry name" value="PROTEIN, PUTATIVE (DUF239)-RELATED-RELATED"/>
    <property type="match status" value="1"/>
</dbReference>
<dbReference type="Gene3D" id="3.90.1320.10">
    <property type="entry name" value="Outer-capsid protein sigma 3, large lobe"/>
    <property type="match status" value="1"/>
</dbReference>
<evidence type="ECO:0000313" key="3">
    <source>
        <dbReference type="Proteomes" id="UP000029121"/>
    </source>
</evidence>